<proteinExistence type="inferred from homology"/>
<protein>
    <recommendedName>
        <fullName evidence="9">Cobalamin biosynthesis protein CobD</fullName>
    </recommendedName>
</protein>
<dbReference type="AlphaFoldDB" id="A0A5Q2RJL4"/>
<evidence type="ECO:0000256" key="7">
    <source>
        <dbReference type="ARBA" id="ARBA00022989"/>
    </source>
</evidence>
<dbReference type="PANTHER" id="PTHR34308">
    <property type="entry name" value="COBALAMIN BIOSYNTHESIS PROTEIN CBIB"/>
    <property type="match status" value="1"/>
</dbReference>
<sequence length="289" mass="29637">MGLLADGVVRHPSWVPHPLSLFGTAMGRLERRLHADDVGAGARYTAAGVALGAAAAVPLRSTILATWLATGGHQLHEVAIDVADRLEDDDLDGARDLLPSLVGRDPAALDTSGVARAVVESVAENTVDAVVAPAMWAAAAGPTGVLVHRAVDTMDSMVGYRTERYERFGRVAARLDDAMAWVPARATALLVAAARPDAARAVLRAVRRDAPAHPSPNAGVAEAAFAAALGLQLGGPTPYPGGRVEDRPLLGSGRAPAAADIRAAVELSADVTTALATALAGYGLARLGR</sequence>
<evidence type="ECO:0000256" key="9">
    <source>
        <dbReference type="HAMAP-Rule" id="MF_00024"/>
    </source>
</evidence>
<evidence type="ECO:0000313" key="11">
    <source>
        <dbReference type="Proteomes" id="UP000334019"/>
    </source>
</evidence>
<dbReference type="GO" id="GO:0009236">
    <property type="term" value="P:cobalamin biosynthetic process"/>
    <property type="evidence" value="ECO:0007669"/>
    <property type="project" value="UniProtKB-UniRule"/>
</dbReference>
<dbReference type="HAMAP" id="MF_00024">
    <property type="entry name" value="CobD_CbiB"/>
    <property type="match status" value="1"/>
</dbReference>
<comment type="similarity">
    <text evidence="3 9">Belongs to the CobD/CbiB family.</text>
</comment>
<comment type="pathway">
    <text evidence="2 9">Cofactor biosynthesis; adenosylcobalamin biosynthesis.</text>
</comment>
<keyword evidence="5 9" id="KW-0169">Cobalamin biosynthesis</keyword>
<evidence type="ECO:0000256" key="3">
    <source>
        <dbReference type="ARBA" id="ARBA00006263"/>
    </source>
</evidence>
<keyword evidence="8 9" id="KW-0472">Membrane</keyword>
<keyword evidence="6 9" id="KW-0812">Transmembrane</keyword>
<keyword evidence="4 9" id="KW-1003">Cell membrane</keyword>
<dbReference type="KEGG" id="atq:GH723_09250"/>
<dbReference type="UniPathway" id="UPA00148"/>
<evidence type="ECO:0000313" key="10">
    <source>
        <dbReference type="EMBL" id="QGG97058.1"/>
    </source>
</evidence>
<dbReference type="GO" id="GO:0015420">
    <property type="term" value="F:ABC-type vitamin B12 transporter activity"/>
    <property type="evidence" value="ECO:0007669"/>
    <property type="project" value="UniProtKB-UniRule"/>
</dbReference>
<dbReference type="EMBL" id="CP045851">
    <property type="protein sequence ID" value="QGG97058.1"/>
    <property type="molecule type" value="Genomic_DNA"/>
</dbReference>
<reference evidence="10 11" key="1">
    <citation type="submission" date="2019-11" db="EMBL/GenBank/DDBJ databases">
        <authorList>
            <person name="He Y."/>
        </authorList>
    </citation>
    <scope>NUCLEOTIDE SEQUENCE [LARGE SCALE GENOMIC DNA]</scope>
    <source>
        <strain evidence="10 11">SCSIO 58843</strain>
    </source>
</reference>
<comment type="subcellular location">
    <subcellularLocation>
        <location evidence="1 9">Cell membrane</location>
        <topology evidence="1 9">Multi-pass membrane protein</topology>
    </subcellularLocation>
</comment>
<evidence type="ECO:0000256" key="8">
    <source>
        <dbReference type="ARBA" id="ARBA00023136"/>
    </source>
</evidence>
<organism evidence="10 11">
    <name type="scientific">Actinomarinicola tropica</name>
    <dbReference type="NCBI Taxonomy" id="2789776"/>
    <lineage>
        <taxon>Bacteria</taxon>
        <taxon>Bacillati</taxon>
        <taxon>Actinomycetota</taxon>
        <taxon>Acidimicrobiia</taxon>
        <taxon>Acidimicrobiales</taxon>
        <taxon>Iamiaceae</taxon>
        <taxon>Actinomarinicola</taxon>
    </lineage>
</organism>
<dbReference type="GO" id="GO:0005886">
    <property type="term" value="C:plasma membrane"/>
    <property type="evidence" value="ECO:0007669"/>
    <property type="project" value="UniProtKB-SubCell"/>
</dbReference>
<evidence type="ECO:0000256" key="4">
    <source>
        <dbReference type="ARBA" id="ARBA00022475"/>
    </source>
</evidence>
<dbReference type="GO" id="GO:0048472">
    <property type="term" value="F:threonine-phosphate decarboxylase activity"/>
    <property type="evidence" value="ECO:0007669"/>
    <property type="project" value="InterPro"/>
</dbReference>
<evidence type="ECO:0000256" key="2">
    <source>
        <dbReference type="ARBA" id="ARBA00004953"/>
    </source>
</evidence>
<keyword evidence="11" id="KW-1185">Reference proteome</keyword>
<evidence type="ECO:0000256" key="1">
    <source>
        <dbReference type="ARBA" id="ARBA00004651"/>
    </source>
</evidence>
<accession>A0A5Q2RJL4</accession>
<gene>
    <name evidence="9" type="primary">cobD</name>
    <name evidence="10" type="ORF">GH723_09250</name>
</gene>
<dbReference type="Proteomes" id="UP000334019">
    <property type="component" value="Chromosome"/>
</dbReference>
<dbReference type="Pfam" id="PF03186">
    <property type="entry name" value="CobD_Cbib"/>
    <property type="match status" value="1"/>
</dbReference>
<dbReference type="InterPro" id="IPR004485">
    <property type="entry name" value="Cobalamin_biosynth_CobD/CbiB"/>
</dbReference>
<keyword evidence="7 9" id="KW-1133">Transmembrane helix</keyword>
<dbReference type="PANTHER" id="PTHR34308:SF1">
    <property type="entry name" value="COBALAMIN BIOSYNTHESIS PROTEIN CBIB"/>
    <property type="match status" value="1"/>
</dbReference>
<evidence type="ECO:0000256" key="5">
    <source>
        <dbReference type="ARBA" id="ARBA00022573"/>
    </source>
</evidence>
<evidence type="ECO:0000256" key="6">
    <source>
        <dbReference type="ARBA" id="ARBA00022692"/>
    </source>
</evidence>
<comment type="function">
    <text evidence="9">Converts cobyric acid to cobinamide by the addition of aminopropanol on the F carboxylic group.</text>
</comment>
<name>A0A5Q2RJL4_9ACTN</name>